<name>A0A9X4IXK7_9VIBR</name>
<proteinExistence type="predicted"/>
<reference evidence="2" key="1">
    <citation type="submission" date="2022-02" db="EMBL/GenBank/DDBJ databases">
        <title>Emergence and expansion in Europe of a Vibrio aestuarianus clonal complex pathogenic for oysters.</title>
        <authorList>
            <person name="Mesnil A."/>
            <person name="Travers M.-A."/>
        </authorList>
    </citation>
    <scope>NUCLEOTIDE SEQUENCE</scope>
    <source>
        <strain evidence="2">19_064_15T1</strain>
    </source>
</reference>
<dbReference type="EMBL" id="JAKNAX010000034">
    <property type="protein sequence ID" value="MDE1347279.1"/>
    <property type="molecule type" value="Genomic_DNA"/>
</dbReference>
<protein>
    <submittedName>
        <fullName evidence="2">Uncharacterized protein</fullName>
    </submittedName>
</protein>
<feature type="transmembrane region" description="Helical" evidence="1">
    <location>
        <begin position="6"/>
        <end position="25"/>
    </location>
</feature>
<keyword evidence="1" id="KW-0472">Membrane</keyword>
<feature type="transmembrane region" description="Helical" evidence="1">
    <location>
        <begin position="54"/>
        <end position="76"/>
    </location>
</feature>
<keyword evidence="1" id="KW-1133">Transmembrane helix</keyword>
<dbReference type="AlphaFoldDB" id="A0A9X4IXK7"/>
<organism evidence="2 3">
    <name type="scientific">Vibrio aestuarianus</name>
    <dbReference type="NCBI Taxonomy" id="28171"/>
    <lineage>
        <taxon>Bacteria</taxon>
        <taxon>Pseudomonadati</taxon>
        <taxon>Pseudomonadota</taxon>
        <taxon>Gammaproteobacteria</taxon>
        <taxon>Vibrionales</taxon>
        <taxon>Vibrionaceae</taxon>
        <taxon>Vibrio</taxon>
    </lineage>
</organism>
<evidence type="ECO:0000313" key="3">
    <source>
        <dbReference type="Proteomes" id="UP001140978"/>
    </source>
</evidence>
<keyword evidence="1" id="KW-0812">Transmembrane</keyword>
<accession>A0A9X4IXK7</accession>
<sequence>MEVGLFWAEKGILLLGIVFVLTSITQYGKRSHDWKGVVTMFYRRIPMTIAEYKWYRLGVSFIVFAVVLRIIILTLWPSL</sequence>
<evidence type="ECO:0000313" key="2">
    <source>
        <dbReference type="EMBL" id="MDE1347279.1"/>
    </source>
</evidence>
<comment type="caution">
    <text evidence="2">The sequence shown here is derived from an EMBL/GenBank/DDBJ whole genome shotgun (WGS) entry which is preliminary data.</text>
</comment>
<dbReference type="RefSeq" id="WP_261918444.1">
    <property type="nucleotide sequence ID" value="NZ_JAKNAX010000034.1"/>
</dbReference>
<dbReference type="Proteomes" id="UP001140978">
    <property type="component" value="Unassembled WGS sequence"/>
</dbReference>
<gene>
    <name evidence="2" type="ORF">L9X51_12650</name>
</gene>
<evidence type="ECO:0000256" key="1">
    <source>
        <dbReference type="SAM" id="Phobius"/>
    </source>
</evidence>